<reference evidence="1 2" key="1">
    <citation type="submission" date="2015-12" db="EMBL/GenBank/DDBJ databases">
        <authorList>
            <person name="Kim M.K."/>
            <person name="Srinivasan S."/>
            <person name="Lee J.-J."/>
            <person name="Kim K."/>
        </authorList>
    </citation>
    <scope>NUCLEOTIDE SEQUENCE [LARGE SCALE GENOMIC DNA]</scope>
    <source>
        <strain evidence="1 2">BM2</strain>
    </source>
</reference>
<dbReference type="EMBL" id="CP013910">
    <property type="protein sequence ID" value="ALW89186.1"/>
    <property type="molecule type" value="Genomic_DNA"/>
</dbReference>
<gene>
    <name evidence="1" type="ORF">AUC44_09990</name>
</gene>
<evidence type="ECO:0000313" key="2">
    <source>
        <dbReference type="Proteomes" id="UP000060071"/>
    </source>
</evidence>
<accession>A0ABM5X614</accession>
<keyword evidence="2" id="KW-1185">Reference proteome</keyword>
<organism evidence="1 2">
    <name type="scientific">Deinococcus actinosclerus</name>
    <dbReference type="NCBI Taxonomy" id="1768108"/>
    <lineage>
        <taxon>Bacteria</taxon>
        <taxon>Thermotogati</taxon>
        <taxon>Deinococcota</taxon>
        <taxon>Deinococci</taxon>
        <taxon>Deinococcales</taxon>
        <taxon>Deinococcaceae</taxon>
        <taxon>Deinococcus</taxon>
    </lineage>
</organism>
<proteinExistence type="predicted"/>
<sequence>MTGAYPFQVLGNAMRITLTADRFTPGQQVLGLLTGREAVRWGTCCSSRGVSPSASTCRAATRWA</sequence>
<protein>
    <submittedName>
        <fullName evidence="1">Uncharacterized protein</fullName>
    </submittedName>
</protein>
<dbReference type="Proteomes" id="UP000060071">
    <property type="component" value="Chromosome"/>
</dbReference>
<name>A0ABM5X614_9DEIO</name>
<evidence type="ECO:0000313" key="1">
    <source>
        <dbReference type="EMBL" id="ALW89186.1"/>
    </source>
</evidence>